<organism evidence="1 2">
    <name type="scientific">Candidatus Desulfosporosinus infrequens</name>
    <dbReference type="NCBI Taxonomy" id="2043169"/>
    <lineage>
        <taxon>Bacteria</taxon>
        <taxon>Bacillati</taxon>
        <taxon>Bacillota</taxon>
        <taxon>Clostridia</taxon>
        <taxon>Eubacteriales</taxon>
        <taxon>Desulfitobacteriaceae</taxon>
        <taxon>Desulfosporosinus</taxon>
    </lineage>
</organism>
<dbReference type="AlphaFoldDB" id="A0A2U3K407"/>
<dbReference type="Proteomes" id="UP000238916">
    <property type="component" value="Unassembled WGS sequence"/>
</dbReference>
<reference evidence="2" key="1">
    <citation type="submission" date="2018-02" db="EMBL/GenBank/DDBJ databases">
        <authorList>
            <person name="Hausmann B."/>
        </authorList>
    </citation>
    <scope>NUCLEOTIDE SEQUENCE [LARGE SCALE GENOMIC DNA]</scope>
    <source>
        <strain evidence="2">Peat soil MAG SbF1</strain>
    </source>
</reference>
<evidence type="ECO:0000313" key="2">
    <source>
        <dbReference type="Proteomes" id="UP000238916"/>
    </source>
</evidence>
<gene>
    <name evidence="1" type="ORF">SBF1_1300006</name>
</gene>
<proteinExistence type="predicted"/>
<name>A0A2U3K407_9FIRM</name>
<protein>
    <submittedName>
        <fullName evidence="1">Uncharacterized protein</fullName>
    </submittedName>
</protein>
<evidence type="ECO:0000313" key="1">
    <source>
        <dbReference type="EMBL" id="SPF34391.1"/>
    </source>
</evidence>
<dbReference type="EMBL" id="OMOF01000036">
    <property type="protein sequence ID" value="SPF34391.1"/>
    <property type="molecule type" value="Genomic_DNA"/>
</dbReference>
<accession>A0A2U3K407</accession>
<sequence length="58" mass="6617">MVLGKTNVGFLYRPQLFQGSMDMQLRFKPEPEEIQSILEEYTPKAIEIGKSNGSRGKQ</sequence>